<proteinExistence type="predicted"/>
<protein>
    <recommendedName>
        <fullName evidence="1">Tyrosine specific protein phosphatases domain-containing protein</fullName>
    </recommendedName>
</protein>
<reference evidence="2" key="2">
    <citation type="submission" date="2023-05" db="EMBL/GenBank/DDBJ databases">
        <authorList>
            <consortium name="Lawrence Berkeley National Laboratory"/>
            <person name="Steindorff A."/>
            <person name="Hensen N."/>
            <person name="Bonometti L."/>
            <person name="Westerberg I."/>
            <person name="Brannstrom I.O."/>
            <person name="Guillou S."/>
            <person name="Cros-Aarteil S."/>
            <person name="Calhoun S."/>
            <person name="Haridas S."/>
            <person name="Kuo A."/>
            <person name="Mondo S."/>
            <person name="Pangilinan J."/>
            <person name="Riley R."/>
            <person name="Labutti K."/>
            <person name="Andreopoulos B."/>
            <person name="Lipzen A."/>
            <person name="Chen C."/>
            <person name="Yanf M."/>
            <person name="Daum C."/>
            <person name="Ng V."/>
            <person name="Clum A."/>
            <person name="Ohm R."/>
            <person name="Martin F."/>
            <person name="Silar P."/>
            <person name="Natvig D."/>
            <person name="Lalanne C."/>
            <person name="Gautier V."/>
            <person name="Ament-Velasquez S.L."/>
            <person name="Kruys A."/>
            <person name="Hutchinson M.I."/>
            <person name="Powell A.J."/>
            <person name="Barry K."/>
            <person name="Miller A.N."/>
            <person name="Grigoriev I.V."/>
            <person name="Debuchy R."/>
            <person name="Gladieux P."/>
            <person name="Thoren M.H."/>
            <person name="Johannesson H."/>
        </authorList>
    </citation>
    <scope>NUCLEOTIDE SEQUENCE</scope>
    <source>
        <strain evidence="2">CBS 731.68</strain>
    </source>
</reference>
<sequence>MSSQTAASADQDLLTLCQTDAFTPIPEATLHSIFSNPPFVPIPDTFNARDLGLLPGSPIRPGLIYRSGGFFRGLSPEGAATIAGKLGVKKMFDLRSVREHERQPDPNIDGVEGVWVKPGEEDAVVVLEDFLDGEGEKGYVAMYLDVLQVYRDGIRAVLEHVRDGRGEEGLLFHCTAGRDRTGVVAGLLLSLAGAGTETIVLDFMLSRVGIEPVKEQLLTFALHGSMAASPDAPGFRNLINLRISSWEAFVKAVETRYGGFRNYVTKTLGLSDEDVAQIRRNLVKQN</sequence>
<dbReference type="GO" id="GO:0008168">
    <property type="term" value="F:methyltransferase activity"/>
    <property type="evidence" value="ECO:0007669"/>
    <property type="project" value="InterPro"/>
</dbReference>
<reference evidence="2" key="1">
    <citation type="journal article" date="2023" name="Mol. Phylogenet. Evol.">
        <title>Genome-scale phylogeny and comparative genomics of the fungal order Sordariales.</title>
        <authorList>
            <person name="Hensen N."/>
            <person name="Bonometti L."/>
            <person name="Westerberg I."/>
            <person name="Brannstrom I.O."/>
            <person name="Guillou S."/>
            <person name="Cros-Aarteil S."/>
            <person name="Calhoun S."/>
            <person name="Haridas S."/>
            <person name="Kuo A."/>
            <person name="Mondo S."/>
            <person name="Pangilinan J."/>
            <person name="Riley R."/>
            <person name="LaButti K."/>
            <person name="Andreopoulos B."/>
            <person name="Lipzen A."/>
            <person name="Chen C."/>
            <person name="Yan M."/>
            <person name="Daum C."/>
            <person name="Ng V."/>
            <person name="Clum A."/>
            <person name="Steindorff A."/>
            <person name="Ohm R.A."/>
            <person name="Martin F."/>
            <person name="Silar P."/>
            <person name="Natvig D.O."/>
            <person name="Lalanne C."/>
            <person name="Gautier V."/>
            <person name="Ament-Velasquez S.L."/>
            <person name="Kruys A."/>
            <person name="Hutchinson M.I."/>
            <person name="Powell A.J."/>
            <person name="Barry K."/>
            <person name="Miller A.N."/>
            <person name="Grigoriev I.V."/>
            <person name="Debuchy R."/>
            <person name="Gladieux P."/>
            <person name="Hiltunen Thoren M."/>
            <person name="Johannesson H."/>
        </authorList>
    </citation>
    <scope>NUCLEOTIDE SEQUENCE</scope>
    <source>
        <strain evidence="2">CBS 731.68</strain>
    </source>
</reference>
<gene>
    <name evidence="2" type="ORF">N657DRAFT_647024</name>
</gene>
<dbReference type="GO" id="GO:0032259">
    <property type="term" value="P:methylation"/>
    <property type="evidence" value="ECO:0007669"/>
    <property type="project" value="InterPro"/>
</dbReference>
<keyword evidence="3" id="KW-1185">Reference proteome</keyword>
<feature type="domain" description="Tyrosine specific protein phosphatases" evidence="1">
    <location>
        <begin position="148"/>
        <end position="218"/>
    </location>
</feature>
<dbReference type="PANTHER" id="PTHR31126">
    <property type="entry name" value="TYROSINE-PROTEIN PHOSPHATASE"/>
    <property type="match status" value="1"/>
</dbReference>
<dbReference type="InterPro" id="IPR026893">
    <property type="entry name" value="Tyr/Ser_Pase_IphP-type"/>
</dbReference>
<dbReference type="AlphaFoldDB" id="A0AAN6TX09"/>
<evidence type="ECO:0000313" key="2">
    <source>
        <dbReference type="EMBL" id="KAK4122338.1"/>
    </source>
</evidence>
<dbReference type="InterPro" id="IPR002052">
    <property type="entry name" value="DNA_methylase_N6_adenine_CS"/>
</dbReference>
<accession>A0AAN6TX09</accession>
<dbReference type="EMBL" id="MU853231">
    <property type="protein sequence ID" value="KAK4122338.1"/>
    <property type="molecule type" value="Genomic_DNA"/>
</dbReference>
<dbReference type="PANTHER" id="PTHR31126:SF73">
    <property type="entry name" value="TYROSINE SPECIFIC PROTEIN PHOSPHATASES DOMAIN-CONTAINING PROTEIN"/>
    <property type="match status" value="1"/>
</dbReference>
<dbReference type="SUPFAM" id="SSF52799">
    <property type="entry name" value="(Phosphotyrosine protein) phosphatases II"/>
    <property type="match status" value="1"/>
</dbReference>
<comment type="caution">
    <text evidence="2">The sequence shown here is derived from an EMBL/GenBank/DDBJ whole genome shotgun (WGS) entry which is preliminary data.</text>
</comment>
<dbReference type="GO" id="GO:0004721">
    <property type="term" value="F:phosphoprotein phosphatase activity"/>
    <property type="evidence" value="ECO:0007669"/>
    <property type="project" value="InterPro"/>
</dbReference>
<dbReference type="GeneID" id="87830006"/>
<dbReference type="Pfam" id="PF13350">
    <property type="entry name" value="Y_phosphatase3"/>
    <property type="match status" value="1"/>
</dbReference>
<dbReference type="InterPro" id="IPR000387">
    <property type="entry name" value="Tyr_Pase_dom"/>
</dbReference>
<dbReference type="PROSITE" id="PS00383">
    <property type="entry name" value="TYR_PHOSPHATASE_1"/>
    <property type="match status" value="1"/>
</dbReference>
<dbReference type="InterPro" id="IPR016130">
    <property type="entry name" value="Tyr_Pase_AS"/>
</dbReference>
<dbReference type="Proteomes" id="UP001302602">
    <property type="component" value="Unassembled WGS sequence"/>
</dbReference>
<evidence type="ECO:0000313" key="3">
    <source>
        <dbReference type="Proteomes" id="UP001302602"/>
    </source>
</evidence>
<dbReference type="RefSeq" id="XP_062646109.1">
    <property type="nucleotide sequence ID" value="XM_062793237.1"/>
</dbReference>
<dbReference type="Gene3D" id="3.90.190.10">
    <property type="entry name" value="Protein tyrosine phosphatase superfamily"/>
    <property type="match status" value="1"/>
</dbReference>
<dbReference type="GO" id="GO:0003676">
    <property type="term" value="F:nucleic acid binding"/>
    <property type="evidence" value="ECO:0007669"/>
    <property type="project" value="InterPro"/>
</dbReference>
<name>A0AAN6TX09_9PEZI</name>
<dbReference type="PROSITE" id="PS00092">
    <property type="entry name" value="N6_MTASE"/>
    <property type="match status" value="1"/>
</dbReference>
<dbReference type="InterPro" id="IPR029021">
    <property type="entry name" value="Prot-tyrosine_phosphatase-like"/>
</dbReference>
<evidence type="ECO:0000259" key="1">
    <source>
        <dbReference type="PROSITE" id="PS50056"/>
    </source>
</evidence>
<dbReference type="PROSITE" id="PS50056">
    <property type="entry name" value="TYR_PHOSPHATASE_2"/>
    <property type="match status" value="1"/>
</dbReference>
<organism evidence="2 3">
    <name type="scientific">Parathielavia appendiculata</name>
    <dbReference type="NCBI Taxonomy" id="2587402"/>
    <lineage>
        <taxon>Eukaryota</taxon>
        <taxon>Fungi</taxon>
        <taxon>Dikarya</taxon>
        <taxon>Ascomycota</taxon>
        <taxon>Pezizomycotina</taxon>
        <taxon>Sordariomycetes</taxon>
        <taxon>Sordariomycetidae</taxon>
        <taxon>Sordariales</taxon>
        <taxon>Chaetomiaceae</taxon>
        <taxon>Parathielavia</taxon>
    </lineage>
</organism>